<organism evidence="2 3">
    <name type="scientific">Lentithecium fluviatile CBS 122367</name>
    <dbReference type="NCBI Taxonomy" id="1168545"/>
    <lineage>
        <taxon>Eukaryota</taxon>
        <taxon>Fungi</taxon>
        <taxon>Dikarya</taxon>
        <taxon>Ascomycota</taxon>
        <taxon>Pezizomycotina</taxon>
        <taxon>Dothideomycetes</taxon>
        <taxon>Pleosporomycetidae</taxon>
        <taxon>Pleosporales</taxon>
        <taxon>Massarineae</taxon>
        <taxon>Lentitheciaceae</taxon>
        <taxon>Lentithecium</taxon>
    </lineage>
</organism>
<accession>A0A6G1IHJ2</accession>
<evidence type="ECO:0000313" key="3">
    <source>
        <dbReference type="Proteomes" id="UP000799291"/>
    </source>
</evidence>
<evidence type="ECO:0000313" key="2">
    <source>
        <dbReference type="EMBL" id="KAF2677453.1"/>
    </source>
</evidence>
<reference evidence="2" key="1">
    <citation type="journal article" date="2020" name="Stud. Mycol.">
        <title>101 Dothideomycetes genomes: a test case for predicting lifestyles and emergence of pathogens.</title>
        <authorList>
            <person name="Haridas S."/>
            <person name="Albert R."/>
            <person name="Binder M."/>
            <person name="Bloem J."/>
            <person name="Labutti K."/>
            <person name="Salamov A."/>
            <person name="Andreopoulos B."/>
            <person name="Baker S."/>
            <person name="Barry K."/>
            <person name="Bills G."/>
            <person name="Bluhm B."/>
            <person name="Cannon C."/>
            <person name="Castanera R."/>
            <person name="Culley D."/>
            <person name="Daum C."/>
            <person name="Ezra D."/>
            <person name="Gonzalez J."/>
            <person name="Henrissat B."/>
            <person name="Kuo A."/>
            <person name="Liang C."/>
            <person name="Lipzen A."/>
            <person name="Lutzoni F."/>
            <person name="Magnuson J."/>
            <person name="Mondo S."/>
            <person name="Nolan M."/>
            <person name="Ohm R."/>
            <person name="Pangilinan J."/>
            <person name="Park H.-J."/>
            <person name="Ramirez L."/>
            <person name="Alfaro M."/>
            <person name="Sun H."/>
            <person name="Tritt A."/>
            <person name="Yoshinaga Y."/>
            <person name="Zwiers L.-H."/>
            <person name="Turgeon B."/>
            <person name="Goodwin S."/>
            <person name="Spatafora J."/>
            <person name="Crous P."/>
            <person name="Grigoriev I."/>
        </authorList>
    </citation>
    <scope>NUCLEOTIDE SEQUENCE</scope>
    <source>
        <strain evidence="2">CBS 122367</strain>
    </source>
</reference>
<keyword evidence="3" id="KW-1185">Reference proteome</keyword>
<proteinExistence type="predicted"/>
<evidence type="ECO:0000259" key="1">
    <source>
        <dbReference type="Pfam" id="PF18029"/>
    </source>
</evidence>
<dbReference type="InterPro" id="IPR052164">
    <property type="entry name" value="Anthracycline_SecMetBiosynth"/>
</dbReference>
<feature type="domain" description="Glyoxalase-like" evidence="1">
    <location>
        <begin position="26"/>
        <end position="138"/>
    </location>
</feature>
<gene>
    <name evidence="2" type="ORF">K458DRAFT_491851</name>
</gene>
<dbReference type="PANTHER" id="PTHR33993">
    <property type="entry name" value="GLYOXALASE-RELATED"/>
    <property type="match status" value="1"/>
</dbReference>
<dbReference type="EMBL" id="MU005622">
    <property type="protein sequence ID" value="KAF2677453.1"/>
    <property type="molecule type" value="Genomic_DNA"/>
</dbReference>
<dbReference type="InterPro" id="IPR041581">
    <property type="entry name" value="Glyoxalase_6"/>
</dbReference>
<dbReference type="Proteomes" id="UP000799291">
    <property type="component" value="Unassembled WGS sequence"/>
</dbReference>
<dbReference type="SUPFAM" id="SSF54593">
    <property type="entry name" value="Glyoxalase/Bleomycin resistance protein/Dihydroxybiphenyl dioxygenase"/>
    <property type="match status" value="1"/>
</dbReference>
<dbReference type="Pfam" id="PF18029">
    <property type="entry name" value="Glyoxalase_6"/>
    <property type="match status" value="1"/>
</dbReference>
<protein>
    <recommendedName>
        <fullName evidence="1">Glyoxalase-like domain-containing protein</fullName>
    </recommendedName>
</protein>
<dbReference type="PANTHER" id="PTHR33993:SF14">
    <property type="entry name" value="GB|AAF24581.1"/>
    <property type="match status" value="1"/>
</dbReference>
<dbReference type="AlphaFoldDB" id="A0A6G1IHJ2"/>
<dbReference type="Gene3D" id="3.10.180.10">
    <property type="entry name" value="2,3-Dihydroxybiphenyl 1,2-Dioxygenase, domain 1"/>
    <property type="match status" value="1"/>
</dbReference>
<dbReference type="InterPro" id="IPR029068">
    <property type="entry name" value="Glyas_Bleomycin-R_OHBP_Dase"/>
</dbReference>
<dbReference type="OrthoDB" id="447346at2759"/>
<name>A0A6G1IHJ2_9PLEO</name>
<sequence>MSTEDSKSTPPIPPQGAPCWIEVCSVDPSKLKEFYAAIFPAWKFSDGTNEASATPVVHITFEQPSGLSGGIVKLPEGCVRGEQPMGAGFTVYNFVKSIDETEKKILELGGQKVLDKMPEGKNGWFANFVDPEGNRFGVYEVNSGGCAGS</sequence>
<dbReference type="CDD" id="cd07247">
    <property type="entry name" value="SgaA_N_like"/>
    <property type="match status" value="1"/>
</dbReference>